<feature type="transmembrane region" description="Helical" evidence="1">
    <location>
        <begin position="51"/>
        <end position="80"/>
    </location>
</feature>
<evidence type="ECO:0000313" key="3">
    <source>
        <dbReference type="Proteomes" id="UP001235343"/>
    </source>
</evidence>
<organism evidence="2 3">
    <name type="scientific">Aquibacillus rhizosphaerae</name>
    <dbReference type="NCBI Taxonomy" id="3051431"/>
    <lineage>
        <taxon>Bacteria</taxon>
        <taxon>Bacillati</taxon>
        <taxon>Bacillota</taxon>
        <taxon>Bacilli</taxon>
        <taxon>Bacillales</taxon>
        <taxon>Bacillaceae</taxon>
        <taxon>Aquibacillus</taxon>
    </lineage>
</organism>
<dbReference type="Proteomes" id="UP001235343">
    <property type="component" value="Unassembled WGS sequence"/>
</dbReference>
<dbReference type="EMBL" id="JASTZU010000063">
    <property type="protein sequence ID" value="MDL4843236.1"/>
    <property type="molecule type" value="Genomic_DNA"/>
</dbReference>
<protein>
    <recommendedName>
        <fullName evidence="4">Menaquinol-cytochrome c reductase cytochrome b subunit</fullName>
    </recommendedName>
</protein>
<name>A0ABT7LBK4_9BACI</name>
<sequence>MKTTIQAFICSVIIHLLYIFGTMTVGYIRTKYYKVDEPSEWESINYLQSEIAFGIAFSPLFYIVSLVGVTIVCGIIILLYKKFN</sequence>
<proteinExistence type="predicted"/>
<evidence type="ECO:0000313" key="2">
    <source>
        <dbReference type="EMBL" id="MDL4843236.1"/>
    </source>
</evidence>
<keyword evidence="1" id="KW-0472">Membrane</keyword>
<keyword evidence="3" id="KW-1185">Reference proteome</keyword>
<gene>
    <name evidence="2" type="ORF">QQS35_22625</name>
</gene>
<evidence type="ECO:0008006" key="4">
    <source>
        <dbReference type="Google" id="ProtNLM"/>
    </source>
</evidence>
<accession>A0ABT7LBK4</accession>
<feature type="transmembrane region" description="Helical" evidence="1">
    <location>
        <begin position="7"/>
        <end position="28"/>
    </location>
</feature>
<evidence type="ECO:0000256" key="1">
    <source>
        <dbReference type="SAM" id="Phobius"/>
    </source>
</evidence>
<keyword evidence="1" id="KW-0812">Transmembrane</keyword>
<reference evidence="2 3" key="1">
    <citation type="submission" date="2023-06" db="EMBL/GenBank/DDBJ databases">
        <title>Aquibacillus rhizosphaerae LR5S19.</title>
        <authorList>
            <person name="Sun J.-Q."/>
        </authorList>
    </citation>
    <scope>NUCLEOTIDE SEQUENCE [LARGE SCALE GENOMIC DNA]</scope>
    <source>
        <strain evidence="2 3">LR5S19</strain>
    </source>
</reference>
<comment type="caution">
    <text evidence="2">The sequence shown here is derived from an EMBL/GenBank/DDBJ whole genome shotgun (WGS) entry which is preliminary data.</text>
</comment>
<keyword evidence="1" id="KW-1133">Transmembrane helix</keyword>
<dbReference type="RefSeq" id="WP_285934532.1">
    <property type="nucleotide sequence ID" value="NZ_JASTZU010000063.1"/>
</dbReference>